<dbReference type="InterPro" id="IPR028939">
    <property type="entry name" value="P5C_Rdtase_cat_N"/>
</dbReference>
<dbReference type="Gene3D" id="1.10.3730.10">
    <property type="entry name" value="ProC C-terminal domain-like"/>
    <property type="match status" value="1"/>
</dbReference>
<dbReference type="RefSeq" id="WP_221431002.1">
    <property type="nucleotide sequence ID" value="NZ_CP081294.1"/>
</dbReference>
<dbReference type="Gene3D" id="3.40.50.720">
    <property type="entry name" value="NAD(P)-binding Rossmann-like Domain"/>
    <property type="match status" value="1"/>
</dbReference>
<dbReference type="HAMAP" id="MF_01925">
    <property type="entry name" value="P5C_reductase"/>
    <property type="match status" value="1"/>
</dbReference>
<comment type="similarity">
    <text evidence="1 4">Belongs to the pyrroline-5-carboxylate reductase family.</text>
</comment>
<evidence type="ECO:0000259" key="5">
    <source>
        <dbReference type="Pfam" id="PF03807"/>
    </source>
</evidence>
<dbReference type="InterPro" id="IPR053790">
    <property type="entry name" value="P5CR-like_CS"/>
</dbReference>
<gene>
    <name evidence="4" type="primary">proC</name>
    <name evidence="7" type="ORF">K3136_00590</name>
</gene>
<dbReference type="Proteomes" id="UP000824321">
    <property type="component" value="Chromosome"/>
</dbReference>
<sequence>MVHCTTAFFKISNAKVFRSIKSSIHENHKFAYFDLTIFEELHTARGARKRNSKIVNSILIVGCGKMGSALLSQWVSGHETITVVDPMASDLPEGVTLVSERSQVSDQRFDCIVAAIKPQMIDDIMPEYAANLAPGGYVLSIAAGYSATRLSKLMGDAPVVRTMPNLPAAIGRGVSGICPGPHASADHMTHAEAFMRRAGSTITVDSEEKLDRVTAVAGSGPGYVFEIARAYAEAAIAQGFDEDEAREMVLGTIGGAIAMASEPGAPDLEELRNSVTSKGGTTAAGLDALNGDDGLSTRLHATLQAAYDRAVELR</sequence>
<dbReference type="PIRSF" id="PIRSF000193">
    <property type="entry name" value="Pyrrol-5-carb_rd"/>
    <property type="match status" value="1"/>
</dbReference>
<keyword evidence="8" id="KW-1185">Reference proteome</keyword>
<reference evidence="7 8" key="1">
    <citation type="submission" date="2021-08" db="EMBL/GenBank/DDBJ databases">
        <title>Comparative Genomics Analysis of the Genus Qipengyuania Reveals Extensive Genetic Diversity and Metabolic Versatility, Including the Description of Fifteen Novel Species.</title>
        <authorList>
            <person name="Liu Y."/>
        </authorList>
    </citation>
    <scope>NUCLEOTIDE SEQUENCE [LARGE SCALE GENOMIC DNA]</scope>
    <source>
        <strain evidence="7 8">1NDH1</strain>
    </source>
</reference>
<comment type="catalytic activity">
    <reaction evidence="4">
        <text>L-proline + NADP(+) = (S)-1-pyrroline-5-carboxylate + NADPH + 2 H(+)</text>
        <dbReference type="Rhea" id="RHEA:14109"/>
        <dbReference type="ChEBI" id="CHEBI:15378"/>
        <dbReference type="ChEBI" id="CHEBI:17388"/>
        <dbReference type="ChEBI" id="CHEBI:57783"/>
        <dbReference type="ChEBI" id="CHEBI:58349"/>
        <dbReference type="ChEBI" id="CHEBI:60039"/>
        <dbReference type="EC" id="1.5.1.2"/>
    </reaction>
</comment>
<dbReference type="PANTHER" id="PTHR11645">
    <property type="entry name" value="PYRROLINE-5-CARBOXYLATE REDUCTASE"/>
    <property type="match status" value="1"/>
</dbReference>
<keyword evidence="4" id="KW-0641">Proline biosynthesis</keyword>
<dbReference type="SUPFAM" id="SSF48179">
    <property type="entry name" value="6-phosphogluconate dehydrogenase C-terminal domain-like"/>
    <property type="match status" value="1"/>
</dbReference>
<dbReference type="InterPro" id="IPR008927">
    <property type="entry name" value="6-PGluconate_DH-like_C_sf"/>
</dbReference>
<dbReference type="EC" id="1.5.1.2" evidence="4"/>
<evidence type="ECO:0000256" key="4">
    <source>
        <dbReference type="HAMAP-Rule" id="MF_01925"/>
    </source>
</evidence>
<keyword evidence="2 4" id="KW-0521">NADP</keyword>
<dbReference type="InterPro" id="IPR036291">
    <property type="entry name" value="NAD(P)-bd_dom_sf"/>
</dbReference>
<keyword evidence="3 4" id="KW-0560">Oxidoreductase</keyword>
<comment type="catalytic activity">
    <reaction evidence="4">
        <text>L-proline + NAD(+) = (S)-1-pyrroline-5-carboxylate + NADH + 2 H(+)</text>
        <dbReference type="Rhea" id="RHEA:14105"/>
        <dbReference type="ChEBI" id="CHEBI:15378"/>
        <dbReference type="ChEBI" id="CHEBI:17388"/>
        <dbReference type="ChEBI" id="CHEBI:57540"/>
        <dbReference type="ChEBI" id="CHEBI:57945"/>
        <dbReference type="ChEBI" id="CHEBI:60039"/>
        <dbReference type="EC" id="1.5.1.2"/>
    </reaction>
</comment>
<dbReference type="Pfam" id="PF14748">
    <property type="entry name" value="P5CR_dimer"/>
    <property type="match status" value="1"/>
</dbReference>
<evidence type="ECO:0000313" key="7">
    <source>
        <dbReference type="EMBL" id="QZD95262.1"/>
    </source>
</evidence>
<protein>
    <recommendedName>
        <fullName evidence="4">Pyrroline-5-carboxylate reductase</fullName>
        <shortName evidence="4">P5C reductase</shortName>
        <shortName evidence="4">P5CR</shortName>
        <ecNumber evidence="4">1.5.1.2</ecNumber>
    </recommendedName>
    <alternativeName>
        <fullName evidence="4">PCA reductase</fullName>
    </alternativeName>
</protein>
<dbReference type="PANTHER" id="PTHR11645:SF0">
    <property type="entry name" value="PYRROLINE-5-CARBOXYLATE REDUCTASE 3"/>
    <property type="match status" value="1"/>
</dbReference>
<dbReference type="PROSITE" id="PS00521">
    <property type="entry name" value="P5CR"/>
    <property type="match status" value="1"/>
</dbReference>
<evidence type="ECO:0000256" key="2">
    <source>
        <dbReference type="ARBA" id="ARBA00022857"/>
    </source>
</evidence>
<proteinExistence type="inferred from homology"/>
<dbReference type="SUPFAM" id="SSF51735">
    <property type="entry name" value="NAD(P)-binding Rossmann-fold domains"/>
    <property type="match status" value="1"/>
</dbReference>
<name>A0ABX9A2I4_9SPHN</name>
<evidence type="ECO:0000256" key="1">
    <source>
        <dbReference type="ARBA" id="ARBA00005525"/>
    </source>
</evidence>
<keyword evidence="4" id="KW-0028">Amino-acid biosynthesis</keyword>
<evidence type="ECO:0000259" key="6">
    <source>
        <dbReference type="Pfam" id="PF14748"/>
    </source>
</evidence>
<evidence type="ECO:0000256" key="3">
    <source>
        <dbReference type="ARBA" id="ARBA00023002"/>
    </source>
</evidence>
<evidence type="ECO:0000313" key="8">
    <source>
        <dbReference type="Proteomes" id="UP000824321"/>
    </source>
</evidence>
<keyword evidence="4" id="KW-0963">Cytoplasm</keyword>
<dbReference type="Pfam" id="PF03807">
    <property type="entry name" value="F420_oxidored"/>
    <property type="match status" value="1"/>
</dbReference>
<comment type="function">
    <text evidence="4">Catalyzes the reduction of 1-pyrroline-5-carboxylate (PCA) to L-proline.</text>
</comment>
<accession>A0ABX9A2I4</accession>
<feature type="domain" description="Pyrroline-5-carboxylate reductase catalytic N-terminal" evidence="5">
    <location>
        <begin position="58"/>
        <end position="144"/>
    </location>
</feature>
<dbReference type="InterPro" id="IPR029036">
    <property type="entry name" value="P5CR_dimer"/>
</dbReference>
<comment type="subcellular location">
    <subcellularLocation>
        <location evidence="4">Cytoplasm</location>
    </subcellularLocation>
</comment>
<dbReference type="EMBL" id="CP081294">
    <property type="protein sequence ID" value="QZD95262.1"/>
    <property type="molecule type" value="Genomic_DNA"/>
</dbReference>
<feature type="domain" description="Pyrroline-5-carboxylate reductase dimerisation" evidence="6">
    <location>
        <begin position="207"/>
        <end position="313"/>
    </location>
</feature>
<organism evidence="7 8">
    <name type="scientific">Qipengyuania gelatinilytica</name>
    <dbReference type="NCBI Taxonomy" id="2867231"/>
    <lineage>
        <taxon>Bacteria</taxon>
        <taxon>Pseudomonadati</taxon>
        <taxon>Pseudomonadota</taxon>
        <taxon>Alphaproteobacteria</taxon>
        <taxon>Sphingomonadales</taxon>
        <taxon>Erythrobacteraceae</taxon>
        <taxon>Qipengyuania</taxon>
    </lineage>
</organism>
<comment type="pathway">
    <text evidence="4">Amino-acid biosynthesis; L-proline biosynthesis; L-proline from L-glutamate 5-semialdehyde: step 1/1.</text>
</comment>
<dbReference type="InterPro" id="IPR000304">
    <property type="entry name" value="Pyrroline-COOH_reductase"/>
</dbReference>